<dbReference type="InParanoid" id="B8BUZ0"/>
<name>B8BUZ0_THAPS</name>
<dbReference type="RefSeq" id="XP_002287401.1">
    <property type="nucleotide sequence ID" value="XM_002287365.1"/>
</dbReference>
<dbReference type="HOGENOM" id="CLU_810110_0_0_1"/>
<protein>
    <recommendedName>
        <fullName evidence="3">Glycoside hydrolase family 19 catalytic domain-containing protein</fullName>
    </recommendedName>
</protein>
<evidence type="ECO:0000256" key="2">
    <source>
        <dbReference type="ARBA" id="ARBA00023157"/>
    </source>
</evidence>
<dbReference type="Gene3D" id="3.30.20.10">
    <property type="entry name" value="Endochitinase, domain 2"/>
    <property type="match status" value="1"/>
</dbReference>
<evidence type="ECO:0000313" key="5">
    <source>
        <dbReference type="Proteomes" id="UP000001449"/>
    </source>
</evidence>
<dbReference type="GO" id="GO:0006952">
    <property type="term" value="P:defense response"/>
    <property type="evidence" value="ECO:0007669"/>
    <property type="project" value="UniProtKB-KW"/>
</dbReference>
<dbReference type="PANTHER" id="PTHR22595">
    <property type="entry name" value="CHITINASE-RELATED"/>
    <property type="match status" value="1"/>
</dbReference>
<dbReference type="PaxDb" id="35128-Thaps2647"/>
<dbReference type="Pfam" id="PF00182">
    <property type="entry name" value="Glyco_hydro_19"/>
    <property type="match status" value="1"/>
</dbReference>
<dbReference type="GO" id="GO:0006032">
    <property type="term" value="P:chitin catabolic process"/>
    <property type="evidence" value="ECO:0007669"/>
    <property type="project" value="InterPro"/>
</dbReference>
<keyword evidence="5" id="KW-1185">Reference proteome</keyword>
<evidence type="ECO:0000256" key="1">
    <source>
        <dbReference type="ARBA" id="ARBA00022821"/>
    </source>
</evidence>
<keyword evidence="2" id="KW-1015">Disulfide bond</keyword>
<dbReference type="InterPro" id="IPR000726">
    <property type="entry name" value="Glyco_hydro_19_cat"/>
</dbReference>
<dbReference type="SUPFAM" id="SSF53955">
    <property type="entry name" value="Lysozyme-like"/>
    <property type="match status" value="1"/>
</dbReference>
<dbReference type="EMBL" id="CM000639">
    <property type="protein sequence ID" value="EED94844.1"/>
    <property type="molecule type" value="Genomic_DNA"/>
</dbReference>
<evidence type="ECO:0000259" key="3">
    <source>
        <dbReference type="Pfam" id="PF00182"/>
    </source>
</evidence>
<reference evidence="4 5" key="1">
    <citation type="journal article" date="2004" name="Science">
        <title>The genome of the diatom Thalassiosira pseudonana: ecology, evolution, and metabolism.</title>
        <authorList>
            <person name="Armbrust E.V."/>
            <person name="Berges J.A."/>
            <person name="Bowler C."/>
            <person name="Green B.R."/>
            <person name="Martinez D."/>
            <person name="Putnam N.H."/>
            <person name="Zhou S."/>
            <person name="Allen A.E."/>
            <person name="Apt K.E."/>
            <person name="Bechner M."/>
            <person name="Brzezinski M.A."/>
            <person name="Chaal B.K."/>
            <person name="Chiovitti A."/>
            <person name="Davis A.K."/>
            <person name="Demarest M.S."/>
            <person name="Detter J.C."/>
            <person name="Glavina T."/>
            <person name="Goodstein D."/>
            <person name="Hadi M.Z."/>
            <person name="Hellsten U."/>
            <person name="Hildebrand M."/>
            <person name="Jenkins B.D."/>
            <person name="Jurka J."/>
            <person name="Kapitonov V.V."/>
            <person name="Kroger N."/>
            <person name="Lau W.W."/>
            <person name="Lane T.W."/>
            <person name="Larimer F.W."/>
            <person name="Lippmeier J.C."/>
            <person name="Lucas S."/>
            <person name="Medina M."/>
            <person name="Montsant A."/>
            <person name="Obornik M."/>
            <person name="Parker M.S."/>
            <person name="Palenik B."/>
            <person name="Pazour G.J."/>
            <person name="Richardson P.M."/>
            <person name="Rynearson T.A."/>
            <person name="Saito M.A."/>
            <person name="Schwartz D.C."/>
            <person name="Thamatrakoln K."/>
            <person name="Valentin K."/>
            <person name="Vardi A."/>
            <person name="Wilkerson F.P."/>
            <person name="Rokhsar D.S."/>
        </authorList>
    </citation>
    <scope>NUCLEOTIDE SEQUENCE [LARGE SCALE GENOMIC DNA]</scope>
    <source>
        <strain evidence="4 5">CCMP1335</strain>
    </source>
</reference>
<accession>B8BUZ0</accession>
<dbReference type="GO" id="GO:0016998">
    <property type="term" value="P:cell wall macromolecule catabolic process"/>
    <property type="evidence" value="ECO:0007669"/>
    <property type="project" value="InterPro"/>
</dbReference>
<dbReference type="InterPro" id="IPR023346">
    <property type="entry name" value="Lysozyme-like_dom_sf"/>
</dbReference>
<feature type="domain" description="Glycoside hydrolase family 19 catalytic" evidence="3">
    <location>
        <begin position="199"/>
        <end position="320"/>
    </location>
</feature>
<dbReference type="AlphaFoldDB" id="B8BUZ0"/>
<keyword evidence="1" id="KW-0611">Plant defense</keyword>
<dbReference type="eggNOG" id="KOG4742">
    <property type="taxonomic scope" value="Eukaryota"/>
</dbReference>
<dbReference type="KEGG" id="tps:THAPSDRAFT_2647"/>
<dbReference type="Proteomes" id="UP000001449">
    <property type="component" value="Chromosome 2"/>
</dbReference>
<dbReference type="GO" id="GO:0004568">
    <property type="term" value="F:chitinase activity"/>
    <property type="evidence" value="ECO:0007669"/>
    <property type="project" value="InterPro"/>
</dbReference>
<dbReference type="GeneID" id="7443061"/>
<sequence>MQTLSDDDCLPCLRSSSKWTWPCNVEGLCWCWDTAKPRFKPAVPSGLEQSKAKPCEVFTEDMFNEIAPNAVHPYTYDGLCEVIDEMNLRYDEKLFQMGSLEQQKNEWAAFVGHTTHESAQYTASREALPCARTVEKGSGTYCKPCANEYFDWANRYCEVSLVSNGKMYEEYCEKTLDASEGCACGPTTEVQSEGDLKGLINPNSVYFGRGAIQLSWNSNYLQASLVLAESADTLCSQPDLVARDPKYAWGTALWFWNFKQPTGEVTTSHIQSLEGSFGGSLFIINGGLECPAHPNSYHAEAIVTRLRYYCIAGTVIGVKKLLNFDGCDGLKTAFEECNLVSHR</sequence>
<dbReference type="PANTHER" id="PTHR22595:SF79">
    <property type="entry name" value="CHITINASE 12"/>
    <property type="match status" value="1"/>
</dbReference>
<evidence type="ECO:0000313" key="4">
    <source>
        <dbReference type="EMBL" id="EED94844.1"/>
    </source>
</evidence>
<gene>
    <name evidence="4" type="ORF">THAPSDRAFT_2647</name>
</gene>
<dbReference type="CDD" id="cd00325">
    <property type="entry name" value="chitinase_GH19"/>
    <property type="match status" value="1"/>
</dbReference>
<proteinExistence type="predicted"/>
<reference evidence="4 5" key="2">
    <citation type="journal article" date="2008" name="Nature">
        <title>The Phaeodactylum genome reveals the evolutionary history of diatom genomes.</title>
        <authorList>
            <person name="Bowler C."/>
            <person name="Allen A.E."/>
            <person name="Badger J.H."/>
            <person name="Grimwood J."/>
            <person name="Jabbari K."/>
            <person name="Kuo A."/>
            <person name="Maheswari U."/>
            <person name="Martens C."/>
            <person name="Maumus F."/>
            <person name="Otillar R.P."/>
            <person name="Rayko E."/>
            <person name="Salamov A."/>
            <person name="Vandepoele K."/>
            <person name="Beszteri B."/>
            <person name="Gruber A."/>
            <person name="Heijde M."/>
            <person name="Katinka M."/>
            <person name="Mock T."/>
            <person name="Valentin K."/>
            <person name="Verret F."/>
            <person name="Berges J.A."/>
            <person name="Brownlee C."/>
            <person name="Cadoret J.P."/>
            <person name="Chiovitti A."/>
            <person name="Choi C.J."/>
            <person name="Coesel S."/>
            <person name="De Martino A."/>
            <person name="Detter J.C."/>
            <person name="Durkin C."/>
            <person name="Falciatore A."/>
            <person name="Fournet J."/>
            <person name="Haruta M."/>
            <person name="Huysman M.J."/>
            <person name="Jenkins B.D."/>
            <person name="Jiroutova K."/>
            <person name="Jorgensen R.E."/>
            <person name="Joubert Y."/>
            <person name="Kaplan A."/>
            <person name="Kroger N."/>
            <person name="Kroth P.G."/>
            <person name="La Roche J."/>
            <person name="Lindquist E."/>
            <person name="Lommer M."/>
            <person name="Martin-Jezequel V."/>
            <person name="Lopez P.J."/>
            <person name="Lucas S."/>
            <person name="Mangogna M."/>
            <person name="McGinnis K."/>
            <person name="Medlin L.K."/>
            <person name="Montsant A."/>
            <person name="Oudot-Le Secq M.P."/>
            <person name="Napoli C."/>
            <person name="Obornik M."/>
            <person name="Parker M.S."/>
            <person name="Petit J.L."/>
            <person name="Porcel B.M."/>
            <person name="Poulsen N."/>
            <person name="Robison M."/>
            <person name="Rychlewski L."/>
            <person name="Rynearson T.A."/>
            <person name="Schmutz J."/>
            <person name="Shapiro H."/>
            <person name="Siaut M."/>
            <person name="Stanley M."/>
            <person name="Sussman M.R."/>
            <person name="Taylor A.R."/>
            <person name="Vardi A."/>
            <person name="von Dassow P."/>
            <person name="Vyverman W."/>
            <person name="Willis A."/>
            <person name="Wyrwicz L.S."/>
            <person name="Rokhsar D.S."/>
            <person name="Weissenbach J."/>
            <person name="Armbrust E.V."/>
            <person name="Green B.R."/>
            <person name="Van de Peer Y."/>
            <person name="Grigoriev I.V."/>
        </authorList>
    </citation>
    <scope>NUCLEOTIDE SEQUENCE [LARGE SCALE GENOMIC DNA]</scope>
    <source>
        <strain evidence="4 5">CCMP1335</strain>
    </source>
</reference>
<organism evidence="4 5">
    <name type="scientific">Thalassiosira pseudonana</name>
    <name type="common">Marine diatom</name>
    <name type="synonym">Cyclotella nana</name>
    <dbReference type="NCBI Taxonomy" id="35128"/>
    <lineage>
        <taxon>Eukaryota</taxon>
        <taxon>Sar</taxon>
        <taxon>Stramenopiles</taxon>
        <taxon>Ochrophyta</taxon>
        <taxon>Bacillariophyta</taxon>
        <taxon>Coscinodiscophyceae</taxon>
        <taxon>Thalassiosirophycidae</taxon>
        <taxon>Thalassiosirales</taxon>
        <taxon>Thalassiosiraceae</taxon>
        <taxon>Thalassiosira</taxon>
    </lineage>
</organism>
<dbReference type="Gene3D" id="1.10.530.10">
    <property type="match status" value="1"/>
</dbReference>